<evidence type="ECO:0000256" key="4">
    <source>
        <dbReference type="ARBA" id="ARBA00023242"/>
    </source>
</evidence>
<evidence type="ECO:0000259" key="8">
    <source>
        <dbReference type="PROSITE" id="PS50071"/>
    </source>
</evidence>
<feature type="compositionally biased region" description="Polar residues" evidence="7">
    <location>
        <begin position="612"/>
        <end position="626"/>
    </location>
</feature>
<feature type="domain" description="Homeobox" evidence="8">
    <location>
        <begin position="186"/>
        <end position="246"/>
    </location>
</feature>
<keyword evidence="9" id="KW-1185">Reference proteome</keyword>
<evidence type="ECO:0000256" key="6">
    <source>
        <dbReference type="RuleBase" id="RU000682"/>
    </source>
</evidence>
<evidence type="ECO:0000256" key="2">
    <source>
        <dbReference type="ARBA" id="ARBA00023125"/>
    </source>
</evidence>
<keyword evidence="3 5" id="KW-0371">Homeobox</keyword>
<dbReference type="OMA" id="CPPANEY"/>
<reference evidence="10" key="1">
    <citation type="submission" date="2025-08" db="UniProtKB">
        <authorList>
            <consortium name="RefSeq"/>
        </authorList>
    </citation>
    <scope>IDENTIFICATION</scope>
</reference>
<feature type="compositionally biased region" description="Basic and acidic residues" evidence="7">
    <location>
        <begin position="15"/>
        <end position="24"/>
    </location>
</feature>
<dbReference type="PANTHER" id="PTHR24329:SF543">
    <property type="entry name" value="FI01017P-RELATED"/>
    <property type="match status" value="1"/>
</dbReference>
<gene>
    <name evidence="10" type="primary">LOC110983954</name>
</gene>
<dbReference type="InterPro" id="IPR050649">
    <property type="entry name" value="Paired_Homeobox_TFs"/>
</dbReference>
<feature type="region of interest" description="Disordered" evidence="7">
    <location>
        <begin position="58"/>
        <end position="83"/>
    </location>
</feature>
<evidence type="ECO:0000256" key="3">
    <source>
        <dbReference type="ARBA" id="ARBA00023155"/>
    </source>
</evidence>
<dbReference type="PANTHER" id="PTHR24329">
    <property type="entry name" value="HOMEOBOX PROTEIN ARISTALESS"/>
    <property type="match status" value="1"/>
</dbReference>
<dbReference type="InterPro" id="IPR017970">
    <property type="entry name" value="Homeobox_CS"/>
</dbReference>
<organism evidence="9 10">
    <name type="scientific">Acanthaster planci</name>
    <name type="common">Crown-of-thorns starfish</name>
    <dbReference type="NCBI Taxonomy" id="133434"/>
    <lineage>
        <taxon>Eukaryota</taxon>
        <taxon>Metazoa</taxon>
        <taxon>Echinodermata</taxon>
        <taxon>Eleutherozoa</taxon>
        <taxon>Asterozoa</taxon>
        <taxon>Asteroidea</taxon>
        <taxon>Valvatacea</taxon>
        <taxon>Valvatida</taxon>
        <taxon>Acanthasteridae</taxon>
        <taxon>Acanthaster</taxon>
    </lineage>
</organism>
<feature type="DNA-binding region" description="Homeobox" evidence="5">
    <location>
        <begin position="188"/>
        <end position="247"/>
    </location>
</feature>
<evidence type="ECO:0000256" key="5">
    <source>
        <dbReference type="PROSITE-ProRule" id="PRU00108"/>
    </source>
</evidence>
<feature type="compositionally biased region" description="Low complexity" evidence="7">
    <location>
        <begin position="585"/>
        <end position="604"/>
    </location>
</feature>
<dbReference type="Proteomes" id="UP000694845">
    <property type="component" value="Unplaced"/>
</dbReference>
<dbReference type="PROSITE" id="PS00027">
    <property type="entry name" value="HOMEOBOX_1"/>
    <property type="match status" value="1"/>
</dbReference>
<sequence length="717" mass="78286">MSRTQQDTASLIVDDTEHVSREETPAADSLRSLLDSDEAQSLLFDLMSDDRLLAQVSGLTGEDNGGEMGRNAATPPRGPYSGSSCPLPVPSLQQYGSEVQALARQEPHSPVEARAPFTPTLLPAAMRWDALDFQRQAAYTQIPSHYSQKDNHPYPSAVPEIPQQPYQCQILPSTPPLPPVKKVFLGNKRQPKTIFTNEQLELLEMTFATSHYPSSVLRTQLSYVSQLPVKTIQTWFQNRRVRYRRRLGKISKQRRQRQSLEASFGALSPVKSLPDLGPGSNGGSPWHSESATAQSSPEYMLVFPPSQGESCLQAGQLSGPQLGFQPNQQGVANYGWQDHSQLAGGWFPDRTTPLSDQYLRTQQADALPSRWVTTSPEFCNSSNDNPSTRGYQHFPQKHPGDVPTPLPNLRIIYPKPPQPSAGSNQQHPVASPLAASHHPLPPSAMLSQYQPHPISPQPNRYHQPATPCMMQSQSSVPYQYHTPLLQQGTDSDWMHPQCSPHPQDTHHIPSPNPTLQSGFPGAFPQQEPPSYNIRGLPNSQGYPEPKAVPKNGFSSGYPTVDPTLCYYSGSHHQLQINHPSFSIAQSRTSNQSDSDSSTSMKESSPCPPANEYTFTPLKNKSVSQGALTDKMPTDKCSSNPAAQPVAPGMVPTSSGDPPPPGQLVMPKQPTPVNLVHACNQPLASSADEPSVSPCSPESACSFGSCTTLYIDLDAEID</sequence>
<comment type="subcellular location">
    <subcellularLocation>
        <location evidence="1 5 6">Nucleus</location>
    </subcellularLocation>
</comment>
<evidence type="ECO:0000256" key="7">
    <source>
        <dbReference type="SAM" id="MobiDB-lite"/>
    </source>
</evidence>
<dbReference type="SUPFAM" id="SSF46689">
    <property type="entry name" value="Homeodomain-like"/>
    <property type="match status" value="1"/>
</dbReference>
<proteinExistence type="predicted"/>
<dbReference type="PROSITE" id="PS50071">
    <property type="entry name" value="HOMEOBOX_2"/>
    <property type="match status" value="1"/>
</dbReference>
<dbReference type="GeneID" id="110983954"/>
<dbReference type="AlphaFoldDB" id="A0A8B7Z7U6"/>
<dbReference type="OrthoDB" id="3225452at2759"/>
<dbReference type="InterPro" id="IPR009057">
    <property type="entry name" value="Homeodomain-like_sf"/>
</dbReference>
<name>A0A8B7Z7U6_ACAPL</name>
<accession>A0A8B7Z7U6</accession>
<dbReference type="RefSeq" id="XP_022099371.1">
    <property type="nucleotide sequence ID" value="XM_022243679.1"/>
</dbReference>
<evidence type="ECO:0000313" key="10">
    <source>
        <dbReference type="RefSeq" id="XP_022099371.1"/>
    </source>
</evidence>
<feature type="region of interest" description="Disordered" evidence="7">
    <location>
        <begin position="1"/>
        <end position="32"/>
    </location>
</feature>
<protein>
    <submittedName>
        <fullName evidence="10">Uncharacterized protein LOC110983954</fullName>
    </submittedName>
</protein>
<dbReference type="GO" id="GO:0000977">
    <property type="term" value="F:RNA polymerase II transcription regulatory region sequence-specific DNA binding"/>
    <property type="evidence" value="ECO:0007669"/>
    <property type="project" value="TreeGrafter"/>
</dbReference>
<dbReference type="CDD" id="cd00086">
    <property type="entry name" value="homeodomain"/>
    <property type="match status" value="1"/>
</dbReference>
<keyword evidence="2 5" id="KW-0238">DNA-binding</keyword>
<evidence type="ECO:0000313" key="9">
    <source>
        <dbReference type="Proteomes" id="UP000694845"/>
    </source>
</evidence>
<feature type="region of interest" description="Disordered" evidence="7">
    <location>
        <begin position="413"/>
        <end position="452"/>
    </location>
</feature>
<keyword evidence="4 5" id="KW-0539">Nucleus</keyword>
<dbReference type="Pfam" id="PF00046">
    <property type="entry name" value="Homeodomain"/>
    <property type="match status" value="1"/>
</dbReference>
<dbReference type="InterPro" id="IPR001356">
    <property type="entry name" value="HD"/>
</dbReference>
<dbReference type="Gene3D" id="1.10.10.60">
    <property type="entry name" value="Homeodomain-like"/>
    <property type="match status" value="1"/>
</dbReference>
<dbReference type="GO" id="GO:0005634">
    <property type="term" value="C:nucleus"/>
    <property type="evidence" value="ECO:0007669"/>
    <property type="project" value="UniProtKB-SubCell"/>
</dbReference>
<dbReference type="KEGG" id="aplc:110983954"/>
<feature type="region of interest" description="Disordered" evidence="7">
    <location>
        <begin position="271"/>
        <end position="291"/>
    </location>
</feature>
<feature type="region of interest" description="Disordered" evidence="7">
    <location>
        <begin position="584"/>
        <end position="660"/>
    </location>
</feature>
<evidence type="ECO:0000256" key="1">
    <source>
        <dbReference type="ARBA" id="ARBA00004123"/>
    </source>
</evidence>
<dbReference type="GO" id="GO:0000981">
    <property type="term" value="F:DNA-binding transcription factor activity, RNA polymerase II-specific"/>
    <property type="evidence" value="ECO:0007669"/>
    <property type="project" value="InterPro"/>
</dbReference>
<dbReference type="SMART" id="SM00389">
    <property type="entry name" value="HOX"/>
    <property type="match status" value="1"/>
</dbReference>